<protein>
    <submittedName>
        <fullName evidence="1">Uncharacterized protein</fullName>
    </submittedName>
</protein>
<comment type="caution">
    <text evidence="1">The sequence shown here is derived from an EMBL/GenBank/DDBJ whole genome shotgun (WGS) entry which is preliminary data.</text>
</comment>
<dbReference type="Proteomes" id="UP001293593">
    <property type="component" value="Unassembled WGS sequence"/>
</dbReference>
<name>A0AAE1MX27_9FABA</name>
<reference evidence="1" key="1">
    <citation type="submission" date="2023-10" db="EMBL/GenBank/DDBJ databases">
        <title>Chromosome-level genome of the transformable northern wattle, Acacia crassicarpa.</title>
        <authorList>
            <person name="Massaro I."/>
            <person name="Sinha N.R."/>
            <person name="Poethig S."/>
            <person name="Leichty A.R."/>
        </authorList>
    </citation>
    <scope>NUCLEOTIDE SEQUENCE</scope>
    <source>
        <strain evidence="1">Acra3RX</strain>
        <tissue evidence="1">Leaf</tissue>
    </source>
</reference>
<accession>A0AAE1MX27</accession>
<proteinExistence type="predicted"/>
<organism evidence="1 2">
    <name type="scientific">Acacia crassicarpa</name>
    <name type="common">northern wattle</name>
    <dbReference type="NCBI Taxonomy" id="499986"/>
    <lineage>
        <taxon>Eukaryota</taxon>
        <taxon>Viridiplantae</taxon>
        <taxon>Streptophyta</taxon>
        <taxon>Embryophyta</taxon>
        <taxon>Tracheophyta</taxon>
        <taxon>Spermatophyta</taxon>
        <taxon>Magnoliopsida</taxon>
        <taxon>eudicotyledons</taxon>
        <taxon>Gunneridae</taxon>
        <taxon>Pentapetalae</taxon>
        <taxon>rosids</taxon>
        <taxon>fabids</taxon>
        <taxon>Fabales</taxon>
        <taxon>Fabaceae</taxon>
        <taxon>Caesalpinioideae</taxon>
        <taxon>mimosoid clade</taxon>
        <taxon>Acacieae</taxon>
        <taxon>Acacia</taxon>
    </lineage>
</organism>
<sequence length="117" mass="13267">MHNPSSFSCFTSFSQLIPKYLKQKMNTKPLMLSLFLTMLFMSATARPVTDHQSFNEETNAKEVLKKVVMVPVLVPKLMSTKNLQPFNGAFIVEELKRNVGCTKWCPRAGPPYIYCCG</sequence>
<gene>
    <name evidence="1" type="ORF">QN277_016636</name>
</gene>
<dbReference type="AlphaFoldDB" id="A0AAE1MX27"/>
<dbReference type="EMBL" id="JAWXYG010000003">
    <property type="protein sequence ID" value="KAK4278848.1"/>
    <property type="molecule type" value="Genomic_DNA"/>
</dbReference>
<keyword evidence="2" id="KW-1185">Reference proteome</keyword>
<evidence type="ECO:0000313" key="2">
    <source>
        <dbReference type="Proteomes" id="UP001293593"/>
    </source>
</evidence>
<evidence type="ECO:0000313" key="1">
    <source>
        <dbReference type="EMBL" id="KAK4278848.1"/>
    </source>
</evidence>